<dbReference type="Pfam" id="PF07730">
    <property type="entry name" value="HisKA_3"/>
    <property type="match status" value="1"/>
</dbReference>
<dbReference type="InterPro" id="IPR050482">
    <property type="entry name" value="Sensor_HK_TwoCompSys"/>
</dbReference>
<organism evidence="6">
    <name type="scientific">Paraconexibacter sp. AEG42_29</name>
    <dbReference type="NCBI Taxonomy" id="2997339"/>
    <lineage>
        <taxon>Bacteria</taxon>
        <taxon>Bacillati</taxon>
        <taxon>Actinomycetota</taxon>
        <taxon>Thermoleophilia</taxon>
        <taxon>Solirubrobacterales</taxon>
        <taxon>Paraconexibacteraceae</taxon>
        <taxon>Paraconexibacter</taxon>
    </lineage>
</organism>
<dbReference type="AlphaFoldDB" id="A0AAU7B300"/>
<dbReference type="PANTHER" id="PTHR24421:SF63">
    <property type="entry name" value="SENSOR HISTIDINE KINASE DESK"/>
    <property type="match status" value="1"/>
</dbReference>
<keyword evidence="1" id="KW-0808">Transferase</keyword>
<keyword evidence="3" id="KW-0902">Two-component regulatory system</keyword>
<dbReference type="CDD" id="cd16917">
    <property type="entry name" value="HATPase_UhpB-NarQ-NarX-like"/>
    <property type="match status" value="1"/>
</dbReference>
<keyword evidence="2" id="KW-0418">Kinase</keyword>
<dbReference type="Gene3D" id="3.30.565.10">
    <property type="entry name" value="Histidine kinase-like ATPase, C-terminal domain"/>
    <property type="match status" value="1"/>
</dbReference>
<dbReference type="EMBL" id="CP114014">
    <property type="protein sequence ID" value="XAY08268.1"/>
    <property type="molecule type" value="Genomic_DNA"/>
</dbReference>
<sequence length="408" mass="42675">MTEQIDSRAVAERALQDRDRRWWPRLLWVPLLFLPVVDLLSSESSPWRVALALLGFGVYLRLGYEAFRSGIAGAAPPTRRLVPALLFLTADVTALTLLERSSWGTLFPALCVGLARLPEVWRIPSMLALTGVAAAASSTGGPGNAIGVGASTFGVGLMMMGMRRLAESNVALHMARAELAQHAVAAERERFARDLHDLLGHSLSVIALKAELAGRLLPARADEAQTHVNEIEGVAREALREVREAVSGYRRPELAAEVEGARMALEAAGVSLDVALPDAPLPAEVEAVLAWTVREGTTNVIRHSGAGRCRIHAHAEGDVASVAIEDDGRGRRGAAADPLGNGLAGLRERASALGGRVLAGPVDDGHGFRLEMRVSLTAAAAAAAPPAGVDGAAGPPTVGALRADGAPA</sequence>
<dbReference type="GO" id="GO:0016020">
    <property type="term" value="C:membrane"/>
    <property type="evidence" value="ECO:0007669"/>
    <property type="project" value="InterPro"/>
</dbReference>
<feature type="compositionally biased region" description="Low complexity" evidence="4">
    <location>
        <begin position="386"/>
        <end position="400"/>
    </location>
</feature>
<evidence type="ECO:0000256" key="2">
    <source>
        <dbReference type="ARBA" id="ARBA00022777"/>
    </source>
</evidence>
<reference evidence="6" key="1">
    <citation type="submission" date="2022-12" db="EMBL/GenBank/DDBJ databases">
        <title>Paraconexibacter alkalitolerans sp. nov. and Baekduia alba sp. nov., isolated from soil and emended description of the genera Paraconexibacter (Chun et al., 2020) and Baekduia (An et al., 2020).</title>
        <authorList>
            <person name="Vieira S."/>
            <person name="Huber K.J."/>
            <person name="Geppert A."/>
            <person name="Wolf J."/>
            <person name="Neumann-Schaal M."/>
            <person name="Muesken M."/>
            <person name="Overmann J."/>
        </authorList>
    </citation>
    <scope>NUCLEOTIDE SEQUENCE</scope>
    <source>
        <strain evidence="6">AEG42_29</strain>
    </source>
</reference>
<gene>
    <name evidence="6" type="ORF">DSM112329_05166</name>
</gene>
<dbReference type="RefSeq" id="WP_354699449.1">
    <property type="nucleotide sequence ID" value="NZ_CP114014.1"/>
</dbReference>
<dbReference type="GO" id="GO:0000155">
    <property type="term" value="F:phosphorelay sensor kinase activity"/>
    <property type="evidence" value="ECO:0007669"/>
    <property type="project" value="InterPro"/>
</dbReference>
<dbReference type="SUPFAM" id="SSF55874">
    <property type="entry name" value="ATPase domain of HSP90 chaperone/DNA topoisomerase II/histidine kinase"/>
    <property type="match status" value="1"/>
</dbReference>
<dbReference type="PANTHER" id="PTHR24421">
    <property type="entry name" value="NITRATE/NITRITE SENSOR PROTEIN NARX-RELATED"/>
    <property type="match status" value="1"/>
</dbReference>
<dbReference type="KEGG" id="parq:DSM112329_05166"/>
<dbReference type="GO" id="GO:0046983">
    <property type="term" value="F:protein dimerization activity"/>
    <property type="evidence" value="ECO:0007669"/>
    <property type="project" value="InterPro"/>
</dbReference>
<evidence type="ECO:0000256" key="3">
    <source>
        <dbReference type="ARBA" id="ARBA00023012"/>
    </source>
</evidence>
<proteinExistence type="predicted"/>
<evidence type="ECO:0000259" key="5">
    <source>
        <dbReference type="Pfam" id="PF07730"/>
    </source>
</evidence>
<dbReference type="InterPro" id="IPR036890">
    <property type="entry name" value="HATPase_C_sf"/>
</dbReference>
<feature type="domain" description="Signal transduction histidine kinase subgroup 3 dimerisation and phosphoacceptor" evidence="5">
    <location>
        <begin position="187"/>
        <end position="253"/>
    </location>
</feature>
<dbReference type="InterPro" id="IPR011712">
    <property type="entry name" value="Sig_transdc_His_kin_sub3_dim/P"/>
</dbReference>
<name>A0AAU7B300_9ACTN</name>
<accession>A0AAU7B300</accession>
<feature type="region of interest" description="Disordered" evidence="4">
    <location>
        <begin position="386"/>
        <end position="408"/>
    </location>
</feature>
<evidence type="ECO:0000313" key="6">
    <source>
        <dbReference type="EMBL" id="XAY08268.1"/>
    </source>
</evidence>
<protein>
    <recommendedName>
        <fullName evidence="5">Signal transduction histidine kinase subgroup 3 dimerisation and phosphoacceptor domain-containing protein</fullName>
    </recommendedName>
</protein>
<evidence type="ECO:0000256" key="4">
    <source>
        <dbReference type="SAM" id="MobiDB-lite"/>
    </source>
</evidence>
<evidence type="ECO:0000256" key="1">
    <source>
        <dbReference type="ARBA" id="ARBA00022679"/>
    </source>
</evidence>
<dbReference type="Gene3D" id="1.20.5.1930">
    <property type="match status" value="1"/>
</dbReference>